<dbReference type="Proteomes" id="UP000663824">
    <property type="component" value="Unassembled WGS sequence"/>
</dbReference>
<evidence type="ECO:0000313" key="5">
    <source>
        <dbReference type="Proteomes" id="UP000663824"/>
    </source>
</evidence>
<dbReference type="PANTHER" id="PTHR45641:SF19">
    <property type="entry name" value="NEPHROCYSTIN-3"/>
    <property type="match status" value="1"/>
</dbReference>
<dbReference type="SUPFAM" id="SSF48452">
    <property type="entry name" value="TPR-like"/>
    <property type="match status" value="2"/>
</dbReference>
<protein>
    <submittedName>
        <fullName evidence="4">Uncharacterized protein</fullName>
    </submittedName>
</protein>
<dbReference type="SUPFAM" id="SSF56399">
    <property type="entry name" value="ADP-ribosylation"/>
    <property type="match status" value="1"/>
</dbReference>
<evidence type="ECO:0000313" key="4">
    <source>
        <dbReference type="EMBL" id="CAF1928984.1"/>
    </source>
</evidence>
<dbReference type="SMART" id="SM00028">
    <property type="entry name" value="TPR"/>
    <property type="match status" value="5"/>
</dbReference>
<dbReference type="PROSITE" id="PS50005">
    <property type="entry name" value="TPR"/>
    <property type="match status" value="1"/>
</dbReference>
<dbReference type="EMBL" id="CAJNRE010000580">
    <property type="protein sequence ID" value="CAF1928984.1"/>
    <property type="molecule type" value="Genomic_DNA"/>
</dbReference>
<feature type="repeat" description="TPR" evidence="3">
    <location>
        <begin position="353"/>
        <end position="386"/>
    </location>
</feature>
<dbReference type="PROSITE" id="PS51996">
    <property type="entry name" value="TR_MART"/>
    <property type="match status" value="1"/>
</dbReference>
<dbReference type="Gene3D" id="1.25.40.10">
    <property type="entry name" value="Tetratricopeptide repeat domain"/>
    <property type="match status" value="2"/>
</dbReference>
<dbReference type="Gene3D" id="3.90.176.10">
    <property type="entry name" value="Toxin ADP-ribosyltransferase, Chain A, domain 1"/>
    <property type="match status" value="1"/>
</dbReference>
<evidence type="ECO:0000256" key="3">
    <source>
        <dbReference type="PROSITE-ProRule" id="PRU00339"/>
    </source>
</evidence>
<comment type="caution">
    <text evidence="4">The sequence shown here is derived from an EMBL/GenBank/DDBJ whole genome shotgun (WGS) entry which is preliminary data.</text>
</comment>
<gene>
    <name evidence="4" type="ORF">MBJ925_LOCUS3832</name>
</gene>
<dbReference type="AlphaFoldDB" id="A0A816KZ28"/>
<keyword evidence="1" id="KW-0677">Repeat</keyword>
<reference evidence="4" key="1">
    <citation type="submission" date="2021-02" db="EMBL/GenBank/DDBJ databases">
        <authorList>
            <person name="Nowell W R."/>
        </authorList>
    </citation>
    <scope>NUCLEOTIDE SEQUENCE</scope>
</reference>
<organism evidence="4 5">
    <name type="scientific">Rotaria magnacalcarata</name>
    <dbReference type="NCBI Taxonomy" id="392030"/>
    <lineage>
        <taxon>Eukaryota</taxon>
        <taxon>Metazoa</taxon>
        <taxon>Spiralia</taxon>
        <taxon>Gnathifera</taxon>
        <taxon>Rotifera</taxon>
        <taxon>Eurotatoria</taxon>
        <taxon>Bdelloidea</taxon>
        <taxon>Philodinida</taxon>
        <taxon>Philodinidae</taxon>
        <taxon>Rotaria</taxon>
    </lineage>
</organism>
<dbReference type="Pfam" id="PF13424">
    <property type="entry name" value="TPR_12"/>
    <property type="match status" value="2"/>
</dbReference>
<proteinExistence type="predicted"/>
<evidence type="ECO:0000256" key="1">
    <source>
        <dbReference type="ARBA" id="ARBA00022737"/>
    </source>
</evidence>
<accession>A0A816KZ28</accession>
<dbReference type="InterPro" id="IPR011990">
    <property type="entry name" value="TPR-like_helical_dom_sf"/>
</dbReference>
<sequence>MNMPRSAETKQQMIKECKKYYWDRPRQMLEVTEFQRVYTQETAISWYIKPCFIHRIVNKALRTENIASLWIFRYFIGDLCTSLRNARMKITEPLLLYRGTKIAHSEIVQLRVGSLISTNGFFSTSRHRDIAELFITRMESINDHDHDHYVMFEIVIQPHSFDVIIADVANQSAIPDEAEVLFDLGTVFEILSYEKEDKYPVWHIRMRPSSEIQDVRQDFERFILTQMEYTSPLILFGMLFSDMSEYKKSLTYFRDLLRTQNLGRNDLANVYCGLARTYRFMGRHKAALALMRQAERLQRQMLPRNNFDYARTLASLATVYAVMDEYQHELFYYKKAYALYRNILPTQKHIEIARSLSRLGLAFLHQHQYTRALSALSRSLKVYEQTMPENHPYKADAVELVGIAHDYLGNVEIAFSYIEKAVAMRHTCLNQDHERMEHSYFILSHLYEKHCKYQLALKYAYQLLELRERTLSVNHPSLQETRDLVEKLCILTNGQ</sequence>
<evidence type="ECO:0000256" key="2">
    <source>
        <dbReference type="ARBA" id="ARBA00022803"/>
    </source>
</evidence>
<name>A0A816KZ28_9BILA</name>
<dbReference type="InterPro" id="IPR019734">
    <property type="entry name" value="TPR_rpt"/>
</dbReference>
<keyword evidence="2 3" id="KW-0802">TPR repeat</keyword>
<dbReference type="PANTHER" id="PTHR45641">
    <property type="entry name" value="TETRATRICOPEPTIDE REPEAT PROTEIN (AFU_ORTHOLOGUE AFUA_6G03870)"/>
    <property type="match status" value="1"/>
</dbReference>